<dbReference type="GO" id="GO:0003735">
    <property type="term" value="F:structural constituent of ribosome"/>
    <property type="evidence" value="ECO:0007669"/>
    <property type="project" value="UniProtKB-UniRule"/>
</dbReference>
<dbReference type="OrthoDB" id="9811714at2"/>
<evidence type="ECO:0000256" key="7">
    <source>
        <dbReference type="SAM" id="MobiDB-lite"/>
    </source>
</evidence>
<dbReference type="Proteomes" id="UP000319852">
    <property type="component" value="Chromosome"/>
</dbReference>
<feature type="compositionally biased region" description="Basic and acidic residues" evidence="7">
    <location>
        <begin position="101"/>
        <end position="114"/>
    </location>
</feature>
<dbReference type="KEGG" id="amob:HG15A2_48580"/>
<dbReference type="PRINTS" id="PR00973">
    <property type="entry name" value="RIBOSOMALS17"/>
</dbReference>
<gene>
    <name evidence="6 8" type="primary">rpsQ</name>
    <name evidence="8" type="ORF">HG15A2_48580</name>
</gene>
<keyword evidence="4 6" id="KW-0689">Ribosomal protein</keyword>
<dbReference type="HAMAP" id="MF_01345_B">
    <property type="entry name" value="Ribosomal_uS17_B"/>
    <property type="match status" value="1"/>
</dbReference>
<evidence type="ECO:0000256" key="4">
    <source>
        <dbReference type="ARBA" id="ARBA00022980"/>
    </source>
</evidence>
<evidence type="ECO:0000256" key="3">
    <source>
        <dbReference type="ARBA" id="ARBA00022884"/>
    </source>
</evidence>
<dbReference type="PANTHER" id="PTHR10744:SF1">
    <property type="entry name" value="SMALL RIBOSOMAL SUBUNIT PROTEIN US17M"/>
    <property type="match status" value="1"/>
</dbReference>
<dbReference type="Pfam" id="PF00366">
    <property type="entry name" value="Ribosomal_S17"/>
    <property type="match status" value="1"/>
</dbReference>
<reference evidence="8 9" key="1">
    <citation type="submission" date="2019-02" db="EMBL/GenBank/DDBJ databases">
        <title>Deep-cultivation of Planctomycetes and their phenomic and genomic characterization uncovers novel biology.</title>
        <authorList>
            <person name="Wiegand S."/>
            <person name="Jogler M."/>
            <person name="Boedeker C."/>
            <person name="Pinto D."/>
            <person name="Vollmers J."/>
            <person name="Rivas-Marin E."/>
            <person name="Kohn T."/>
            <person name="Peeters S.H."/>
            <person name="Heuer A."/>
            <person name="Rast P."/>
            <person name="Oberbeckmann S."/>
            <person name="Bunk B."/>
            <person name="Jeske O."/>
            <person name="Meyerdierks A."/>
            <person name="Storesund J.E."/>
            <person name="Kallscheuer N."/>
            <person name="Luecker S."/>
            <person name="Lage O.M."/>
            <person name="Pohl T."/>
            <person name="Merkel B.J."/>
            <person name="Hornburger P."/>
            <person name="Mueller R.-W."/>
            <person name="Bruemmer F."/>
            <person name="Labrenz M."/>
            <person name="Spormann A.M."/>
            <person name="Op den Camp H."/>
            <person name="Overmann J."/>
            <person name="Amann R."/>
            <person name="Jetten M.S.M."/>
            <person name="Mascher T."/>
            <person name="Medema M.H."/>
            <person name="Devos D.P."/>
            <person name="Kaster A.-K."/>
            <person name="Ovreas L."/>
            <person name="Rohde M."/>
            <person name="Galperin M.Y."/>
            <person name="Jogler C."/>
        </authorList>
    </citation>
    <scope>NUCLEOTIDE SEQUENCE [LARGE SCALE GENOMIC DNA]</scope>
    <source>
        <strain evidence="8 9">HG15A2</strain>
    </source>
</reference>
<organism evidence="8 9">
    <name type="scientific">Adhaeretor mobilis</name>
    <dbReference type="NCBI Taxonomy" id="1930276"/>
    <lineage>
        <taxon>Bacteria</taxon>
        <taxon>Pseudomonadati</taxon>
        <taxon>Planctomycetota</taxon>
        <taxon>Planctomycetia</taxon>
        <taxon>Pirellulales</taxon>
        <taxon>Lacipirellulaceae</taxon>
        <taxon>Adhaeretor</taxon>
    </lineage>
</organism>
<dbReference type="RefSeq" id="WP_145063708.1">
    <property type="nucleotide sequence ID" value="NZ_CP036263.1"/>
</dbReference>
<evidence type="ECO:0000256" key="5">
    <source>
        <dbReference type="ARBA" id="ARBA00023274"/>
    </source>
</evidence>
<keyword evidence="2 6" id="KW-0699">rRNA-binding</keyword>
<evidence type="ECO:0000313" key="8">
    <source>
        <dbReference type="EMBL" id="QDT01516.1"/>
    </source>
</evidence>
<dbReference type="GO" id="GO:0006412">
    <property type="term" value="P:translation"/>
    <property type="evidence" value="ECO:0007669"/>
    <property type="project" value="UniProtKB-UniRule"/>
</dbReference>
<keyword evidence="9" id="KW-1185">Reference proteome</keyword>
<comment type="subunit">
    <text evidence="6">Part of the 30S ribosomal subunit.</text>
</comment>
<comment type="similarity">
    <text evidence="1 6">Belongs to the universal ribosomal protein uS17 family.</text>
</comment>
<feature type="compositionally biased region" description="Low complexity" evidence="7">
    <location>
        <begin position="119"/>
        <end position="136"/>
    </location>
</feature>
<comment type="function">
    <text evidence="6">One of the primary rRNA binding proteins, it binds specifically to the 5'-end of 16S ribosomal RNA.</text>
</comment>
<dbReference type="InterPro" id="IPR019984">
    <property type="entry name" value="Ribosomal_uS17_bact/chlr"/>
</dbReference>
<keyword evidence="3 6" id="KW-0694">RNA-binding</keyword>
<accession>A0A517N303</accession>
<dbReference type="InterPro" id="IPR012340">
    <property type="entry name" value="NA-bd_OB-fold"/>
</dbReference>
<dbReference type="Gene3D" id="2.40.50.140">
    <property type="entry name" value="Nucleic acid-binding proteins"/>
    <property type="match status" value="1"/>
</dbReference>
<protein>
    <recommendedName>
        <fullName evidence="6">Small ribosomal subunit protein uS17</fullName>
    </recommendedName>
</protein>
<evidence type="ECO:0000256" key="6">
    <source>
        <dbReference type="HAMAP-Rule" id="MF_01345"/>
    </source>
</evidence>
<dbReference type="GO" id="GO:0019843">
    <property type="term" value="F:rRNA binding"/>
    <property type="evidence" value="ECO:0007669"/>
    <property type="project" value="UniProtKB-UniRule"/>
</dbReference>
<name>A0A517N303_9BACT</name>
<dbReference type="NCBIfam" id="TIGR03635">
    <property type="entry name" value="uS17_bact"/>
    <property type="match status" value="1"/>
</dbReference>
<dbReference type="AlphaFoldDB" id="A0A517N303"/>
<evidence type="ECO:0000256" key="2">
    <source>
        <dbReference type="ARBA" id="ARBA00022730"/>
    </source>
</evidence>
<proteinExistence type="inferred from homology"/>
<dbReference type="GO" id="GO:0022627">
    <property type="term" value="C:cytosolic small ribosomal subunit"/>
    <property type="evidence" value="ECO:0007669"/>
    <property type="project" value="UniProtKB-UniRule"/>
</dbReference>
<keyword evidence="5 6" id="KW-0687">Ribonucleoprotein</keyword>
<dbReference type="InterPro" id="IPR000266">
    <property type="entry name" value="Ribosomal_uS17"/>
</dbReference>
<dbReference type="SUPFAM" id="SSF50249">
    <property type="entry name" value="Nucleic acid-binding proteins"/>
    <property type="match status" value="1"/>
</dbReference>
<dbReference type="NCBIfam" id="NF004123">
    <property type="entry name" value="PRK05610.1"/>
    <property type="match status" value="1"/>
</dbReference>
<evidence type="ECO:0000256" key="1">
    <source>
        <dbReference type="ARBA" id="ARBA00010254"/>
    </source>
</evidence>
<evidence type="ECO:0000313" key="9">
    <source>
        <dbReference type="Proteomes" id="UP000319852"/>
    </source>
</evidence>
<dbReference type="CDD" id="cd00364">
    <property type="entry name" value="Ribosomal_uS17"/>
    <property type="match status" value="1"/>
</dbReference>
<sequence>MPKKQLTGVVMSDKCDKTRRVEIKRLTRHPKYGKFIHGKTVCYVHDEENESGLGDTVDIIECPPRSKTKRWDLVRVVSKSQAVDITAMRAAAKLEEARVAEIDEAREKDHKTNKPEPVAEAPATEASAEETTTTED</sequence>
<dbReference type="EMBL" id="CP036263">
    <property type="protein sequence ID" value="QDT01516.1"/>
    <property type="molecule type" value="Genomic_DNA"/>
</dbReference>
<dbReference type="PANTHER" id="PTHR10744">
    <property type="entry name" value="40S RIBOSOMAL PROTEIN S11 FAMILY MEMBER"/>
    <property type="match status" value="1"/>
</dbReference>
<feature type="region of interest" description="Disordered" evidence="7">
    <location>
        <begin position="101"/>
        <end position="136"/>
    </location>
</feature>